<reference evidence="3 4" key="1">
    <citation type="journal article" date="2014" name="Nat. Commun.">
        <title>Klebsormidium flaccidum genome reveals primary factors for plant terrestrial adaptation.</title>
        <authorList>
            <person name="Hori K."/>
            <person name="Maruyama F."/>
            <person name="Fujisawa T."/>
            <person name="Togashi T."/>
            <person name="Yamamoto N."/>
            <person name="Seo M."/>
            <person name="Sato S."/>
            <person name="Yamada T."/>
            <person name="Mori H."/>
            <person name="Tajima N."/>
            <person name="Moriyama T."/>
            <person name="Ikeuchi M."/>
            <person name="Watanabe M."/>
            <person name="Wada H."/>
            <person name="Kobayashi K."/>
            <person name="Saito M."/>
            <person name="Masuda T."/>
            <person name="Sasaki-Sekimoto Y."/>
            <person name="Mashiguchi K."/>
            <person name="Awai K."/>
            <person name="Shimojima M."/>
            <person name="Masuda S."/>
            <person name="Iwai M."/>
            <person name="Nobusawa T."/>
            <person name="Narise T."/>
            <person name="Kondo S."/>
            <person name="Saito H."/>
            <person name="Sato R."/>
            <person name="Murakawa M."/>
            <person name="Ihara Y."/>
            <person name="Oshima-Yamada Y."/>
            <person name="Ohtaka K."/>
            <person name="Satoh M."/>
            <person name="Sonobe K."/>
            <person name="Ishii M."/>
            <person name="Ohtani R."/>
            <person name="Kanamori-Sato M."/>
            <person name="Honoki R."/>
            <person name="Miyazaki D."/>
            <person name="Mochizuki H."/>
            <person name="Umetsu J."/>
            <person name="Higashi K."/>
            <person name="Shibata D."/>
            <person name="Kamiya Y."/>
            <person name="Sato N."/>
            <person name="Nakamura Y."/>
            <person name="Tabata S."/>
            <person name="Ida S."/>
            <person name="Kurokawa K."/>
            <person name="Ohta H."/>
        </authorList>
    </citation>
    <scope>NUCLEOTIDE SEQUENCE [LARGE SCALE GENOMIC DNA]</scope>
    <source>
        <strain evidence="3 4">NIES-2285</strain>
    </source>
</reference>
<dbReference type="PANTHER" id="PTHR42828">
    <property type="entry name" value="DHBP SYNTHASE RIBB-LIKE ALPHA/BETA DOMAIN-CONTAINING PROTEIN"/>
    <property type="match status" value="1"/>
</dbReference>
<dbReference type="PANTHER" id="PTHR42828:SF3">
    <property type="entry name" value="THREONYLCARBAMOYL-AMP SYNTHASE"/>
    <property type="match status" value="1"/>
</dbReference>
<dbReference type="EMBL" id="DF237521">
    <property type="protein sequence ID" value="GAQ89873.1"/>
    <property type="molecule type" value="Genomic_DNA"/>
</dbReference>
<dbReference type="Pfam" id="PF01300">
    <property type="entry name" value="Sua5_yciO_yrdC"/>
    <property type="match status" value="1"/>
</dbReference>
<dbReference type="InterPro" id="IPR052532">
    <property type="entry name" value="SUA5_domain"/>
</dbReference>
<evidence type="ECO:0000256" key="1">
    <source>
        <dbReference type="ARBA" id="ARBA00015492"/>
    </source>
</evidence>
<accession>A0A1Y1IGV7</accession>
<sequence length="363" mass="39227">MAASARCLQRLPLHSLSPLHSPDGRQASALSPGLTPCQHCQGRLLPDHGNFLGIPKSLALLVHGLLGLNARERVRPCRAARIEAVTKRNPKRLKYAGSGGGEKLEDCVYVEVSQDASDGWKLDQIADAIKGGGVGVIPTDTMYAFVCDLENKAAVDRLYRIKDLDPKKPLSILCRNFADIDTYTLGFPKGSGQGSFNVFKVVKQYLPGPYTFILKASKALPKQCANFGGSLAASCAPRKSVGVRMPADPICAALLERLDRPLLCTSVRTKSEEEWMLDPVYIADEYKLTKNGEKGVDFVVDGGQRMATPSTVVDMTGATPLLLRQGKGEVDEFLVDFDASAEITRTPRGAPIVNPYATVADNI</sequence>
<dbReference type="PROSITE" id="PS51163">
    <property type="entry name" value="YRDC"/>
    <property type="match status" value="1"/>
</dbReference>
<dbReference type="SUPFAM" id="SSF55821">
    <property type="entry name" value="YrdC/RibB"/>
    <property type="match status" value="1"/>
</dbReference>
<keyword evidence="4" id="KW-1185">Reference proteome</keyword>
<dbReference type="Gene3D" id="3.90.870.10">
    <property type="entry name" value="DHBP synthase"/>
    <property type="match status" value="1"/>
</dbReference>
<dbReference type="OrthoDB" id="3648309at2759"/>
<proteinExistence type="predicted"/>
<evidence type="ECO:0000313" key="3">
    <source>
        <dbReference type="EMBL" id="GAQ89873.1"/>
    </source>
</evidence>
<dbReference type="Proteomes" id="UP000054558">
    <property type="component" value="Unassembled WGS sequence"/>
</dbReference>
<dbReference type="GO" id="GO:0003725">
    <property type="term" value="F:double-stranded RNA binding"/>
    <property type="evidence" value="ECO:0007669"/>
    <property type="project" value="InterPro"/>
</dbReference>
<feature type="domain" description="YrdC-like" evidence="2">
    <location>
        <begin position="119"/>
        <end position="328"/>
    </location>
</feature>
<dbReference type="InterPro" id="IPR006070">
    <property type="entry name" value="Sua5-like_dom"/>
</dbReference>
<evidence type="ECO:0000259" key="2">
    <source>
        <dbReference type="PROSITE" id="PS51163"/>
    </source>
</evidence>
<dbReference type="STRING" id="105231.A0A1Y1IGV7"/>
<protein>
    <recommendedName>
        <fullName evidence="1">Threonylcarbamoyl-AMP synthase</fullName>
    </recommendedName>
</protein>
<organism evidence="3 4">
    <name type="scientific">Klebsormidium nitens</name>
    <name type="common">Green alga</name>
    <name type="synonym">Ulothrix nitens</name>
    <dbReference type="NCBI Taxonomy" id="105231"/>
    <lineage>
        <taxon>Eukaryota</taxon>
        <taxon>Viridiplantae</taxon>
        <taxon>Streptophyta</taxon>
        <taxon>Klebsormidiophyceae</taxon>
        <taxon>Klebsormidiales</taxon>
        <taxon>Klebsormidiaceae</taxon>
        <taxon>Klebsormidium</taxon>
    </lineage>
</organism>
<evidence type="ECO:0000313" key="4">
    <source>
        <dbReference type="Proteomes" id="UP000054558"/>
    </source>
</evidence>
<dbReference type="InterPro" id="IPR017945">
    <property type="entry name" value="DHBP_synth_RibB-like_a/b_dom"/>
</dbReference>
<name>A0A1Y1IGV7_KLENI</name>
<dbReference type="OMA" id="PLTQGWE"/>
<dbReference type="NCBIfam" id="TIGR00057">
    <property type="entry name" value="L-threonylcarbamoyladenylate synthase"/>
    <property type="match status" value="1"/>
</dbReference>
<dbReference type="AlphaFoldDB" id="A0A1Y1IGV7"/>
<gene>
    <name evidence="3" type="ORF">KFL_005720030</name>
</gene>